<dbReference type="GO" id="GO:0031267">
    <property type="term" value="F:small GTPase binding"/>
    <property type="evidence" value="ECO:0007669"/>
    <property type="project" value="TreeGrafter"/>
</dbReference>
<reference evidence="6" key="1">
    <citation type="submission" date="2021-01" db="EMBL/GenBank/DDBJ databases">
        <authorList>
            <person name="Corre E."/>
            <person name="Pelletier E."/>
            <person name="Niang G."/>
            <person name="Scheremetjew M."/>
            <person name="Finn R."/>
            <person name="Kale V."/>
            <person name="Holt S."/>
            <person name="Cochrane G."/>
            <person name="Meng A."/>
            <person name="Brown T."/>
            <person name="Cohen L."/>
        </authorList>
    </citation>
    <scope>NUCLEOTIDE SEQUENCE</scope>
    <source>
        <strain evidence="6">FSP1.4</strain>
    </source>
</reference>
<dbReference type="Gene3D" id="3.80.10.10">
    <property type="entry name" value="Ribonuclease Inhibitor"/>
    <property type="match status" value="1"/>
</dbReference>
<dbReference type="EMBL" id="HBII01002959">
    <property type="protein sequence ID" value="CAE0342420.1"/>
    <property type="molecule type" value="Transcribed_RNA"/>
</dbReference>
<dbReference type="PANTHER" id="PTHR24113">
    <property type="entry name" value="RAN GTPASE-ACTIVATING PROTEIN 1"/>
    <property type="match status" value="1"/>
</dbReference>
<keyword evidence="2" id="KW-0433">Leucine-rich repeat</keyword>
<dbReference type="InterPro" id="IPR012677">
    <property type="entry name" value="Nucleotide-bd_a/b_plait_sf"/>
</dbReference>
<dbReference type="InterPro" id="IPR027038">
    <property type="entry name" value="RanGap"/>
</dbReference>
<dbReference type="InterPro" id="IPR032675">
    <property type="entry name" value="LRR_dom_sf"/>
</dbReference>
<dbReference type="PANTHER" id="PTHR24113:SF12">
    <property type="entry name" value="RAN GTPASE-ACTIVATING PROTEIN 1"/>
    <property type="match status" value="1"/>
</dbReference>
<evidence type="ECO:0000256" key="3">
    <source>
        <dbReference type="ARBA" id="ARBA00022737"/>
    </source>
</evidence>
<accession>A0A7S3J241</accession>
<keyword evidence="3" id="KW-0677">Repeat</keyword>
<dbReference type="Pfam" id="PF00560">
    <property type="entry name" value="LRR_1"/>
    <property type="match status" value="1"/>
</dbReference>
<name>A0A7S3J241_9SPIT</name>
<protein>
    <recommendedName>
        <fullName evidence="5">RRM domain-containing protein</fullName>
    </recommendedName>
</protein>
<dbReference type="InterPro" id="IPR035979">
    <property type="entry name" value="RBD_domain_sf"/>
</dbReference>
<dbReference type="SMART" id="SM00368">
    <property type="entry name" value="LRR_RI"/>
    <property type="match status" value="5"/>
</dbReference>
<feature type="domain" description="RRM" evidence="5">
    <location>
        <begin position="202"/>
        <end position="282"/>
    </location>
</feature>
<evidence type="ECO:0000256" key="1">
    <source>
        <dbReference type="ARBA" id="ARBA00022468"/>
    </source>
</evidence>
<dbReference type="Gene3D" id="3.30.70.330">
    <property type="match status" value="1"/>
</dbReference>
<dbReference type="GO" id="GO:0006913">
    <property type="term" value="P:nucleocytoplasmic transport"/>
    <property type="evidence" value="ECO:0007669"/>
    <property type="project" value="TreeGrafter"/>
</dbReference>
<dbReference type="InterPro" id="IPR000504">
    <property type="entry name" value="RRM_dom"/>
</dbReference>
<evidence type="ECO:0000259" key="5">
    <source>
        <dbReference type="PROSITE" id="PS50102"/>
    </source>
</evidence>
<dbReference type="Pfam" id="PF13516">
    <property type="entry name" value="LRR_6"/>
    <property type="match status" value="2"/>
</dbReference>
<gene>
    <name evidence="6" type="ORF">EHAR0213_LOCUS1327</name>
</gene>
<dbReference type="AlphaFoldDB" id="A0A7S3J241"/>
<proteinExistence type="predicted"/>
<dbReference type="PROSITE" id="PS50102">
    <property type="entry name" value="RRM"/>
    <property type="match status" value="1"/>
</dbReference>
<organism evidence="6">
    <name type="scientific">Euplotes harpa</name>
    <dbReference type="NCBI Taxonomy" id="151035"/>
    <lineage>
        <taxon>Eukaryota</taxon>
        <taxon>Sar</taxon>
        <taxon>Alveolata</taxon>
        <taxon>Ciliophora</taxon>
        <taxon>Intramacronucleata</taxon>
        <taxon>Spirotrichea</taxon>
        <taxon>Hypotrichia</taxon>
        <taxon>Euplotida</taxon>
        <taxon>Euplotidae</taxon>
        <taxon>Euplotes</taxon>
    </lineage>
</organism>
<dbReference type="SUPFAM" id="SSF54928">
    <property type="entry name" value="RNA-binding domain, RBD"/>
    <property type="match status" value="1"/>
</dbReference>
<keyword evidence="1" id="KW-0343">GTPase activation</keyword>
<dbReference type="GO" id="GO:0005829">
    <property type="term" value="C:cytosol"/>
    <property type="evidence" value="ECO:0007669"/>
    <property type="project" value="TreeGrafter"/>
</dbReference>
<evidence type="ECO:0000256" key="2">
    <source>
        <dbReference type="ARBA" id="ARBA00022614"/>
    </source>
</evidence>
<dbReference type="GO" id="GO:0048471">
    <property type="term" value="C:perinuclear region of cytoplasm"/>
    <property type="evidence" value="ECO:0007669"/>
    <property type="project" value="TreeGrafter"/>
</dbReference>
<dbReference type="SUPFAM" id="SSF52047">
    <property type="entry name" value="RNI-like"/>
    <property type="match status" value="1"/>
</dbReference>
<dbReference type="InterPro" id="IPR001611">
    <property type="entry name" value="Leu-rich_rpt"/>
</dbReference>
<keyword evidence="4" id="KW-0694">RNA-binding</keyword>
<dbReference type="GO" id="GO:0003723">
    <property type="term" value="F:RNA binding"/>
    <property type="evidence" value="ECO:0007669"/>
    <property type="project" value="UniProtKB-UniRule"/>
</dbReference>
<evidence type="ECO:0000256" key="4">
    <source>
        <dbReference type="PROSITE-ProRule" id="PRU00176"/>
    </source>
</evidence>
<dbReference type="GO" id="GO:0005634">
    <property type="term" value="C:nucleus"/>
    <property type="evidence" value="ECO:0007669"/>
    <property type="project" value="TreeGrafter"/>
</dbReference>
<evidence type="ECO:0000313" key="6">
    <source>
        <dbReference type="EMBL" id="CAE0342420.1"/>
    </source>
</evidence>
<sequence>MDSCQLTEKDARMIKYCMKKVSSYSTIKTLILSNNALGSKGAEAISSVNFEELDLSNCKLGISGAHSIGKALSRVNSYKRLYLYNNGIKVEGCRFIAKALEENKSLEVLDLGSNLIRNKGFQALTSTLGTHIKLLALKNNKLKDKSFNEFMDAYHKSGNKTLKTLLLGSNDMSMYSIKLAMEALDGKLYLDLGLKLENHNDRTLFLCGILPNNKKPQLKKFFDSKGCGVIESIEVFHGKEKKKGKKNIFGFVKFAHKNGKMRVVKMVKDVEEKVIKPKKKNN</sequence>
<dbReference type="GO" id="GO:0005096">
    <property type="term" value="F:GTPase activator activity"/>
    <property type="evidence" value="ECO:0007669"/>
    <property type="project" value="UniProtKB-KW"/>
</dbReference>